<keyword evidence="1" id="KW-0808">Transferase</keyword>
<proteinExistence type="predicted"/>
<accession>A0ABS5FDI4</accession>
<organism evidence="1 2">
    <name type="scientific">Bradyrhizobium jicamae</name>
    <dbReference type="NCBI Taxonomy" id="280332"/>
    <lineage>
        <taxon>Bacteria</taxon>
        <taxon>Pseudomonadati</taxon>
        <taxon>Pseudomonadota</taxon>
        <taxon>Alphaproteobacteria</taxon>
        <taxon>Hyphomicrobiales</taxon>
        <taxon>Nitrobacteraceae</taxon>
        <taxon>Bradyrhizobium</taxon>
    </lineage>
</organism>
<sequence>MPRDYLHNHPEFADLIRIVAEEKSIDPALVEKDYWIMHCLRGLQQLDHTFQLKGGTSLSKGHRIINRFSEDIDILIEPPAERHVKTGKNQNSSAQIKTRKDFYEWLAQSITIDGIASVERDTAFDDVPNYRGAGIRLNYDGVTGAMEGLREGVLLEVGFDTVAPNEPRDVSSWIYDYAAGKVDIIDNQAKAVPCYDLGYTFVEKLQTVSTKFRNQQADGSDPVEFMRHYYDIHELLQQPAVQKFMGTNAYKEHKKARFRQADNQNIAENGAFILSDAKTRALYADAYMRSSALYYAGKPTFEEIMAEIHAWAGKL</sequence>
<dbReference type="Gene3D" id="3.10.450.620">
    <property type="entry name" value="JHP933, nucleotidyltransferase-like core domain"/>
    <property type="match status" value="1"/>
</dbReference>
<keyword evidence="2" id="KW-1185">Reference proteome</keyword>
<evidence type="ECO:0000313" key="1">
    <source>
        <dbReference type="EMBL" id="MBR0794855.1"/>
    </source>
</evidence>
<reference evidence="2" key="1">
    <citation type="journal article" date="2021" name="ISME J.">
        <title>Evolutionary origin and ecological implication of a unique nif island in free-living Bradyrhizobium lineages.</title>
        <authorList>
            <person name="Tao J."/>
        </authorList>
    </citation>
    <scope>NUCLEOTIDE SEQUENCE [LARGE SCALE GENOMIC DNA]</scope>
    <source>
        <strain evidence="2">SZCCT0434</strain>
    </source>
</reference>
<dbReference type="Proteomes" id="UP001315278">
    <property type="component" value="Unassembled WGS sequence"/>
</dbReference>
<dbReference type="EMBL" id="JAFCJH010000004">
    <property type="protein sequence ID" value="MBR0794855.1"/>
    <property type="molecule type" value="Genomic_DNA"/>
</dbReference>
<dbReference type="Pfam" id="PF08843">
    <property type="entry name" value="AbiEii"/>
    <property type="match status" value="1"/>
</dbReference>
<gene>
    <name evidence="1" type="ORF">JQ615_05550</name>
</gene>
<comment type="caution">
    <text evidence="1">The sequence shown here is derived from an EMBL/GenBank/DDBJ whole genome shotgun (WGS) entry which is preliminary data.</text>
</comment>
<evidence type="ECO:0000313" key="2">
    <source>
        <dbReference type="Proteomes" id="UP001315278"/>
    </source>
</evidence>
<protein>
    <submittedName>
        <fullName evidence="1">Nucleotidyl transferase AbiEii/AbiGii toxin family protein</fullName>
    </submittedName>
</protein>
<dbReference type="GO" id="GO:0016740">
    <property type="term" value="F:transferase activity"/>
    <property type="evidence" value="ECO:0007669"/>
    <property type="project" value="UniProtKB-KW"/>
</dbReference>
<dbReference type="RefSeq" id="WP_212491925.1">
    <property type="nucleotide sequence ID" value="NZ_JAFCJH010000004.1"/>
</dbReference>
<name>A0ABS5FDI4_9BRAD</name>
<dbReference type="InterPro" id="IPR014942">
    <property type="entry name" value="AbiEii"/>
</dbReference>